<gene>
    <name evidence="2" type="ORF">GWK47_024405</name>
</gene>
<organism evidence="2 3">
    <name type="scientific">Chionoecetes opilio</name>
    <name type="common">Atlantic snow crab</name>
    <name type="synonym">Cancer opilio</name>
    <dbReference type="NCBI Taxonomy" id="41210"/>
    <lineage>
        <taxon>Eukaryota</taxon>
        <taxon>Metazoa</taxon>
        <taxon>Ecdysozoa</taxon>
        <taxon>Arthropoda</taxon>
        <taxon>Crustacea</taxon>
        <taxon>Multicrustacea</taxon>
        <taxon>Malacostraca</taxon>
        <taxon>Eumalacostraca</taxon>
        <taxon>Eucarida</taxon>
        <taxon>Decapoda</taxon>
        <taxon>Pleocyemata</taxon>
        <taxon>Brachyura</taxon>
        <taxon>Eubrachyura</taxon>
        <taxon>Majoidea</taxon>
        <taxon>Majidae</taxon>
        <taxon>Chionoecetes</taxon>
    </lineage>
</organism>
<dbReference type="Gene3D" id="2.10.90.10">
    <property type="entry name" value="Cystine-knot cytokines"/>
    <property type="match status" value="1"/>
</dbReference>
<comment type="caution">
    <text evidence="2">The sequence shown here is derived from an EMBL/GenBank/DDBJ whole genome shotgun (WGS) entry which is preliminary data.</text>
</comment>
<accession>A0A8J4XL95</accession>
<dbReference type="SUPFAM" id="SSF57501">
    <property type="entry name" value="Cystine-knot cytokines"/>
    <property type="match status" value="1"/>
</dbReference>
<evidence type="ECO:0000313" key="2">
    <source>
        <dbReference type="EMBL" id="KAG0706014.1"/>
    </source>
</evidence>
<protein>
    <submittedName>
        <fullName evidence="2">Uncharacterized protein</fullName>
    </submittedName>
</protein>
<evidence type="ECO:0000313" key="3">
    <source>
        <dbReference type="Proteomes" id="UP000770661"/>
    </source>
</evidence>
<dbReference type="EMBL" id="JACEEZ010024969">
    <property type="protein sequence ID" value="KAG0706014.1"/>
    <property type="molecule type" value="Genomic_DNA"/>
</dbReference>
<sequence length="275" mass="30712">MLIYFYILFKTGSKEQQTLAATSKFLVVPWTVLVVLSVGLCLSDASSKLTEQSEALEKLECEPKATWVHIASQLEPHDDLTDKNFFPHVVSVRRCLKECSFCGNLRWGMPDKTCKPDTTGPKDVVVKLFNDVELTRTITLMEHKSCKWQRVSYAGVPSGTRARGMAETHNAASTPPRPNQRPPLRLSPGAGATQLYDAPTSCQAPAPVALPLCFSWAPEMKGPWRGKQWRSFLPQGREVQLYETMTFLQHCPPRMAFLPGPQEFPEPPWGNQGAP</sequence>
<name>A0A8J4XL95_CHIOP</name>
<dbReference type="Proteomes" id="UP000770661">
    <property type="component" value="Unassembled WGS sequence"/>
</dbReference>
<reference evidence="2" key="1">
    <citation type="submission" date="2020-07" db="EMBL/GenBank/DDBJ databases">
        <title>The High-quality genome of the commercially important snow crab, Chionoecetes opilio.</title>
        <authorList>
            <person name="Jeong J.-H."/>
            <person name="Ryu S."/>
        </authorList>
    </citation>
    <scope>NUCLEOTIDE SEQUENCE</scope>
    <source>
        <strain evidence="2">MADBK_172401_WGS</strain>
        <tissue evidence="2">Digestive gland</tissue>
    </source>
</reference>
<dbReference type="AlphaFoldDB" id="A0A8J4XL95"/>
<feature type="region of interest" description="Disordered" evidence="1">
    <location>
        <begin position="159"/>
        <end position="191"/>
    </location>
</feature>
<dbReference type="InterPro" id="IPR029034">
    <property type="entry name" value="Cystine-knot_cytokine"/>
</dbReference>
<keyword evidence="3" id="KW-1185">Reference proteome</keyword>
<evidence type="ECO:0000256" key="1">
    <source>
        <dbReference type="SAM" id="MobiDB-lite"/>
    </source>
</evidence>
<proteinExistence type="predicted"/>
<dbReference type="OrthoDB" id="10578559at2759"/>